<reference evidence="1" key="1">
    <citation type="journal article" date="2011" name="Genome Biol.">
        <title>The draft genome of the carcinogenic human liver fluke Clonorchis sinensis.</title>
        <authorList>
            <person name="Wang X."/>
            <person name="Chen W."/>
            <person name="Huang Y."/>
            <person name="Sun J."/>
            <person name="Men J."/>
            <person name="Liu H."/>
            <person name="Luo F."/>
            <person name="Guo L."/>
            <person name="Lv X."/>
            <person name="Deng C."/>
            <person name="Zhou C."/>
            <person name="Fan Y."/>
            <person name="Li X."/>
            <person name="Huang L."/>
            <person name="Hu Y."/>
            <person name="Liang C."/>
            <person name="Hu X."/>
            <person name="Xu J."/>
            <person name="Yu X."/>
        </authorList>
    </citation>
    <scope>NUCLEOTIDE SEQUENCE [LARGE SCALE GENOMIC DNA]</scope>
    <source>
        <strain evidence="1">Henan</strain>
    </source>
</reference>
<gene>
    <name evidence="1" type="ORF">CLF_109086</name>
</gene>
<proteinExistence type="predicted"/>
<sequence>MVSPDLRPWKNVRGERDKIIRSNIVGTTAHVGWCRRIRRQTIGKRQLGCTTGISIVERLEQRSCGDQTMYSKRRIIVCRERLCTSGDPGTLVAGCAWIGGSIFDHWIPIDGCFCALRLATSVIIIGSIKSLSNIDASLSNNLDLFESLIIRKRTGVDGEETLC</sequence>
<name>G7YIY5_CLOSI</name>
<accession>G7YIY5</accession>
<dbReference type="Proteomes" id="UP000008909">
    <property type="component" value="Unassembled WGS sequence"/>
</dbReference>
<organism evidence="1 2">
    <name type="scientific">Clonorchis sinensis</name>
    <name type="common">Chinese liver fluke</name>
    <dbReference type="NCBI Taxonomy" id="79923"/>
    <lineage>
        <taxon>Eukaryota</taxon>
        <taxon>Metazoa</taxon>
        <taxon>Spiralia</taxon>
        <taxon>Lophotrochozoa</taxon>
        <taxon>Platyhelminthes</taxon>
        <taxon>Trematoda</taxon>
        <taxon>Digenea</taxon>
        <taxon>Opisthorchiida</taxon>
        <taxon>Opisthorchiata</taxon>
        <taxon>Opisthorchiidae</taxon>
        <taxon>Clonorchis</taxon>
    </lineage>
</organism>
<dbReference type="AlphaFoldDB" id="G7YIY5"/>
<protein>
    <submittedName>
        <fullName evidence="1">Uncharacterized protein</fullName>
    </submittedName>
</protein>
<evidence type="ECO:0000313" key="1">
    <source>
        <dbReference type="EMBL" id="GAA52918.1"/>
    </source>
</evidence>
<dbReference type="EMBL" id="DF143378">
    <property type="protein sequence ID" value="GAA52918.1"/>
    <property type="molecule type" value="Genomic_DNA"/>
</dbReference>
<keyword evidence="2" id="KW-1185">Reference proteome</keyword>
<reference key="2">
    <citation type="submission" date="2011-10" db="EMBL/GenBank/DDBJ databases">
        <title>The genome and transcriptome sequence of Clonorchis sinensis provide insights into the carcinogenic liver fluke.</title>
        <authorList>
            <person name="Wang X."/>
            <person name="Huang Y."/>
            <person name="Chen W."/>
            <person name="Liu H."/>
            <person name="Guo L."/>
            <person name="Chen Y."/>
            <person name="Luo F."/>
            <person name="Zhou W."/>
            <person name="Sun J."/>
            <person name="Mao Q."/>
            <person name="Liang P."/>
            <person name="Zhou C."/>
            <person name="Tian Y."/>
            <person name="Men J."/>
            <person name="Lv X."/>
            <person name="Huang L."/>
            <person name="Zhou J."/>
            <person name="Hu Y."/>
            <person name="Li R."/>
            <person name="Zhang F."/>
            <person name="Lei H."/>
            <person name="Li X."/>
            <person name="Hu X."/>
            <person name="Liang C."/>
            <person name="Xu J."/>
            <person name="Wu Z."/>
            <person name="Yu X."/>
        </authorList>
    </citation>
    <scope>NUCLEOTIDE SEQUENCE</scope>
    <source>
        <strain>Henan</strain>
    </source>
</reference>
<evidence type="ECO:0000313" key="2">
    <source>
        <dbReference type="Proteomes" id="UP000008909"/>
    </source>
</evidence>